<dbReference type="Pfam" id="PF07729">
    <property type="entry name" value="FCD"/>
    <property type="match status" value="1"/>
</dbReference>
<dbReference type="Proteomes" id="UP000184327">
    <property type="component" value="Unassembled WGS sequence"/>
</dbReference>
<dbReference type="InterPro" id="IPR008920">
    <property type="entry name" value="TF_FadR/GntR_C"/>
</dbReference>
<accession>A0A1M4WEN8</accession>
<feature type="domain" description="HTH gntR-type" evidence="4">
    <location>
        <begin position="20"/>
        <end position="87"/>
    </location>
</feature>
<evidence type="ECO:0000259" key="4">
    <source>
        <dbReference type="PROSITE" id="PS50949"/>
    </source>
</evidence>
<evidence type="ECO:0000313" key="6">
    <source>
        <dbReference type="Proteomes" id="UP000184327"/>
    </source>
</evidence>
<gene>
    <name evidence="5" type="ORF">SAMN02745117_00843</name>
</gene>
<organism evidence="5 6">
    <name type="scientific">Lampropedia hyalina DSM 16112</name>
    <dbReference type="NCBI Taxonomy" id="1122156"/>
    <lineage>
        <taxon>Bacteria</taxon>
        <taxon>Pseudomonadati</taxon>
        <taxon>Pseudomonadota</taxon>
        <taxon>Betaproteobacteria</taxon>
        <taxon>Burkholderiales</taxon>
        <taxon>Comamonadaceae</taxon>
        <taxon>Lampropedia</taxon>
    </lineage>
</organism>
<dbReference type="Gene3D" id="1.20.120.530">
    <property type="entry name" value="GntR ligand-binding domain-like"/>
    <property type="match status" value="1"/>
</dbReference>
<dbReference type="InterPro" id="IPR036390">
    <property type="entry name" value="WH_DNA-bd_sf"/>
</dbReference>
<name>A0A1M4WEN8_9BURK</name>
<keyword evidence="3" id="KW-0804">Transcription</keyword>
<keyword evidence="1" id="KW-0805">Transcription regulation</keyword>
<dbReference type="InterPro" id="IPR036388">
    <property type="entry name" value="WH-like_DNA-bd_sf"/>
</dbReference>
<dbReference type="SMART" id="SM00895">
    <property type="entry name" value="FCD"/>
    <property type="match status" value="1"/>
</dbReference>
<protein>
    <submittedName>
        <fullName evidence="5">DNA-binding transcriptional regulator, GntR family</fullName>
    </submittedName>
</protein>
<dbReference type="PROSITE" id="PS50949">
    <property type="entry name" value="HTH_GNTR"/>
    <property type="match status" value="1"/>
</dbReference>
<dbReference type="STRING" id="1122156.SAMN02745117_00843"/>
<dbReference type="SUPFAM" id="SSF46785">
    <property type="entry name" value="Winged helix' DNA-binding domain"/>
    <property type="match status" value="1"/>
</dbReference>
<dbReference type="AlphaFoldDB" id="A0A1M4WEN8"/>
<evidence type="ECO:0000256" key="1">
    <source>
        <dbReference type="ARBA" id="ARBA00023015"/>
    </source>
</evidence>
<dbReference type="GO" id="GO:0003700">
    <property type="term" value="F:DNA-binding transcription factor activity"/>
    <property type="evidence" value="ECO:0007669"/>
    <property type="project" value="InterPro"/>
</dbReference>
<dbReference type="InterPro" id="IPR000524">
    <property type="entry name" value="Tscrpt_reg_HTH_GntR"/>
</dbReference>
<dbReference type="PANTHER" id="PTHR43537">
    <property type="entry name" value="TRANSCRIPTIONAL REGULATOR, GNTR FAMILY"/>
    <property type="match status" value="1"/>
</dbReference>
<evidence type="ECO:0000256" key="2">
    <source>
        <dbReference type="ARBA" id="ARBA00023125"/>
    </source>
</evidence>
<evidence type="ECO:0000256" key="3">
    <source>
        <dbReference type="ARBA" id="ARBA00023163"/>
    </source>
</evidence>
<dbReference type="EMBL" id="FQUZ01000007">
    <property type="protein sequence ID" value="SHE79647.1"/>
    <property type="molecule type" value="Genomic_DNA"/>
</dbReference>
<dbReference type="SMART" id="SM00345">
    <property type="entry name" value="HTH_GNTR"/>
    <property type="match status" value="1"/>
</dbReference>
<dbReference type="SUPFAM" id="SSF48008">
    <property type="entry name" value="GntR ligand-binding domain-like"/>
    <property type="match status" value="1"/>
</dbReference>
<dbReference type="RefSeq" id="WP_073354991.1">
    <property type="nucleotide sequence ID" value="NZ_FQUZ01000007.1"/>
</dbReference>
<proteinExistence type="predicted"/>
<dbReference type="PRINTS" id="PR00035">
    <property type="entry name" value="HTHGNTR"/>
</dbReference>
<keyword evidence="2 5" id="KW-0238">DNA-binding</keyword>
<dbReference type="Pfam" id="PF00392">
    <property type="entry name" value="GntR"/>
    <property type="match status" value="1"/>
</dbReference>
<sequence>MNTAAPRLRLRMQQKASATPSLAEQVYAHLKHDLFELALLPGEHFSETELVQALGVSRTPVRQALQQLAREGFVQVSQRNGWQVRPFDFERFEQLYDVRIVLELAAVERLCALPDVAEQAELQQLQRAWQVPLAERLPACREAALLDEAFHCTLVQATGNAQMAEIHRDITEKISIIRRLDFTQRARVDTTYEEHAAILQAVLRHRSDSARSLLRAHIEASKAEVRKITLHHLHTARAGLKS</sequence>
<dbReference type="GO" id="GO:0003677">
    <property type="term" value="F:DNA binding"/>
    <property type="evidence" value="ECO:0007669"/>
    <property type="project" value="UniProtKB-KW"/>
</dbReference>
<reference evidence="5 6" key="1">
    <citation type="submission" date="2016-11" db="EMBL/GenBank/DDBJ databases">
        <authorList>
            <person name="Jaros S."/>
            <person name="Januszkiewicz K."/>
            <person name="Wedrychowicz H."/>
        </authorList>
    </citation>
    <scope>NUCLEOTIDE SEQUENCE [LARGE SCALE GENOMIC DNA]</scope>
    <source>
        <strain evidence="5 6">DSM 16112</strain>
    </source>
</reference>
<keyword evidence="6" id="KW-1185">Reference proteome</keyword>
<dbReference type="PANTHER" id="PTHR43537:SF45">
    <property type="entry name" value="GNTR FAMILY REGULATORY PROTEIN"/>
    <property type="match status" value="1"/>
</dbReference>
<evidence type="ECO:0000313" key="5">
    <source>
        <dbReference type="EMBL" id="SHE79647.1"/>
    </source>
</evidence>
<dbReference type="Gene3D" id="1.10.10.10">
    <property type="entry name" value="Winged helix-like DNA-binding domain superfamily/Winged helix DNA-binding domain"/>
    <property type="match status" value="1"/>
</dbReference>
<dbReference type="InterPro" id="IPR011711">
    <property type="entry name" value="GntR_C"/>
</dbReference>
<dbReference type="OrthoDB" id="8851860at2"/>
<dbReference type="CDD" id="cd07377">
    <property type="entry name" value="WHTH_GntR"/>
    <property type="match status" value="1"/>
</dbReference>